<evidence type="ECO:0000256" key="2">
    <source>
        <dbReference type="ARBA" id="ARBA00009430"/>
    </source>
</evidence>
<dbReference type="InterPro" id="IPR009668">
    <property type="entry name" value="RNA_pol-assoc_fac_A49-like"/>
</dbReference>
<name>A0A137P9X4_CONC2</name>
<dbReference type="OrthoDB" id="532500at2759"/>
<evidence type="ECO:0000313" key="7">
    <source>
        <dbReference type="Proteomes" id="UP000070444"/>
    </source>
</evidence>
<protein>
    <submittedName>
        <fullName evidence="6">RNA polymerase I associated factor, A49-like protein</fullName>
    </submittedName>
</protein>
<dbReference type="Pfam" id="PF06870">
    <property type="entry name" value="RNA_pol_I_A49"/>
    <property type="match status" value="1"/>
</dbReference>
<dbReference type="GO" id="GO:0006351">
    <property type="term" value="P:DNA-templated transcription"/>
    <property type="evidence" value="ECO:0007669"/>
    <property type="project" value="InterPro"/>
</dbReference>
<evidence type="ECO:0000256" key="5">
    <source>
        <dbReference type="ARBA" id="ARBA00023242"/>
    </source>
</evidence>
<organism evidence="6 7">
    <name type="scientific">Conidiobolus coronatus (strain ATCC 28846 / CBS 209.66 / NRRL 28638)</name>
    <name type="common">Delacroixia coronata</name>
    <dbReference type="NCBI Taxonomy" id="796925"/>
    <lineage>
        <taxon>Eukaryota</taxon>
        <taxon>Fungi</taxon>
        <taxon>Fungi incertae sedis</taxon>
        <taxon>Zoopagomycota</taxon>
        <taxon>Entomophthoromycotina</taxon>
        <taxon>Entomophthoromycetes</taxon>
        <taxon>Entomophthorales</taxon>
        <taxon>Ancylistaceae</taxon>
        <taxon>Conidiobolus</taxon>
    </lineage>
</organism>
<keyword evidence="3" id="KW-0240">DNA-directed RNA polymerase</keyword>
<dbReference type="AlphaFoldDB" id="A0A137P9X4"/>
<dbReference type="GO" id="GO:0005730">
    <property type="term" value="C:nucleolus"/>
    <property type="evidence" value="ECO:0007669"/>
    <property type="project" value="UniProtKB-SubCell"/>
</dbReference>
<accession>A0A137P9X4</accession>
<keyword evidence="5" id="KW-0539">Nucleus</keyword>
<keyword evidence="4" id="KW-0804">Transcription</keyword>
<reference evidence="6 7" key="1">
    <citation type="journal article" date="2015" name="Genome Biol. Evol.">
        <title>Phylogenomic analyses indicate that early fungi evolved digesting cell walls of algal ancestors of land plants.</title>
        <authorList>
            <person name="Chang Y."/>
            <person name="Wang S."/>
            <person name="Sekimoto S."/>
            <person name="Aerts A.L."/>
            <person name="Choi C."/>
            <person name="Clum A."/>
            <person name="LaButti K.M."/>
            <person name="Lindquist E.A."/>
            <person name="Yee Ngan C."/>
            <person name="Ohm R.A."/>
            <person name="Salamov A.A."/>
            <person name="Grigoriev I.V."/>
            <person name="Spatafora J.W."/>
            <person name="Berbee M.L."/>
        </authorList>
    </citation>
    <scope>NUCLEOTIDE SEQUENCE [LARGE SCALE GENOMIC DNA]</scope>
    <source>
        <strain evidence="6 7">NRRL 28638</strain>
    </source>
</reference>
<gene>
    <name evidence="6" type="ORF">CONCODRAFT_143349</name>
</gene>
<sequence>MVKKHSVKVTVDNTDSSECSGPYLTPISGFLPPKNVQYEGYYKERSNQQRILYGENDKMEYTLSNAGQDAQYGVNSQYLVGIYDPSTKTVTFQPAPFLQMNRQVKVLKAMAGANDAAAKSYVDQVEALGQEFGTKKKRSEIAMKKKNEVDVSTMQSDLGSISSAIKAEANPDSMDPLLGHKQTLPPFNLSAKNPEDIYNLKQFFNNQVLNTLAIGKLLNCTDPKELDNLMTYPSSKFLHLHMSEYLGASGPKNKDAIKKLQLIGLLMKLYNSHRNEVSNVSKLKTMFKSCSNVGELLMEQFTETTQNFNSKANVMIPDNLKRKLACHIIIMILTLSNYQIDLAVLANDLKMDLNQATQLAYLVGCKPAGPQKGQPGQVSKVFKLVAPLHLQTENKKKRK</sequence>
<comment type="subcellular location">
    <subcellularLocation>
        <location evidence="1">Nucleus</location>
        <location evidence="1">Nucleolus</location>
    </subcellularLocation>
</comment>
<dbReference type="STRING" id="796925.A0A137P9X4"/>
<evidence type="ECO:0000256" key="4">
    <source>
        <dbReference type="ARBA" id="ARBA00023163"/>
    </source>
</evidence>
<dbReference type="EMBL" id="KQ964466">
    <property type="protein sequence ID" value="KXN71808.1"/>
    <property type="molecule type" value="Genomic_DNA"/>
</dbReference>
<proteinExistence type="inferred from homology"/>
<dbReference type="OMA" id="DVYPFDE"/>
<comment type="similarity">
    <text evidence="2">Belongs to the eukaryotic RPA49/POLR1E RNA polymerase subunit family.</text>
</comment>
<dbReference type="Proteomes" id="UP000070444">
    <property type="component" value="Unassembled WGS sequence"/>
</dbReference>
<evidence type="ECO:0000256" key="3">
    <source>
        <dbReference type="ARBA" id="ARBA00022478"/>
    </source>
</evidence>
<evidence type="ECO:0000256" key="1">
    <source>
        <dbReference type="ARBA" id="ARBA00004604"/>
    </source>
</evidence>
<dbReference type="GO" id="GO:0003677">
    <property type="term" value="F:DNA binding"/>
    <property type="evidence" value="ECO:0007669"/>
    <property type="project" value="InterPro"/>
</dbReference>
<evidence type="ECO:0000313" key="6">
    <source>
        <dbReference type="EMBL" id="KXN71808.1"/>
    </source>
</evidence>
<keyword evidence="7" id="KW-1185">Reference proteome</keyword>
<dbReference type="PANTHER" id="PTHR14440">
    <property type="entry name" value="DNA-DIRECTED RNA POLYMERASE I SUBUNIT RPA49"/>
    <property type="match status" value="1"/>
</dbReference>
<dbReference type="GO" id="GO:0000428">
    <property type="term" value="C:DNA-directed RNA polymerase complex"/>
    <property type="evidence" value="ECO:0007669"/>
    <property type="project" value="UniProtKB-KW"/>
</dbReference>